<dbReference type="AlphaFoldDB" id="A0A0F9AA49"/>
<dbReference type="SUPFAM" id="SSF47413">
    <property type="entry name" value="lambda repressor-like DNA-binding domains"/>
    <property type="match status" value="1"/>
</dbReference>
<gene>
    <name evidence="1" type="ORF">LCGC14_2597080</name>
</gene>
<accession>A0A0F9AA49</accession>
<reference evidence="1" key="1">
    <citation type="journal article" date="2015" name="Nature">
        <title>Complex archaea that bridge the gap between prokaryotes and eukaryotes.</title>
        <authorList>
            <person name="Spang A."/>
            <person name="Saw J.H."/>
            <person name="Jorgensen S.L."/>
            <person name="Zaremba-Niedzwiedzka K."/>
            <person name="Martijn J."/>
            <person name="Lind A.E."/>
            <person name="van Eijk R."/>
            <person name="Schleper C."/>
            <person name="Guy L."/>
            <person name="Ettema T.J."/>
        </authorList>
    </citation>
    <scope>NUCLEOTIDE SEQUENCE</scope>
</reference>
<feature type="non-terminal residue" evidence="1">
    <location>
        <position position="1"/>
    </location>
</feature>
<dbReference type="GO" id="GO:0003677">
    <property type="term" value="F:DNA binding"/>
    <property type="evidence" value="ECO:0007669"/>
    <property type="project" value="InterPro"/>
</dbReference>
<protein>
    <recommendedName>
        <fullName evidence="2">HTH cro/C1-type domain-containing protein</fullName>
    </recommendedName>
</protein>
<organism evidence="1">
    <name type="scientific">marine sediment metagenome</name>
    <dbReference type="NCBI Taxonomy" id="412755"/>
    <lineage>
        <taxon>unclassified sequences</taxon>
        <taxon>metagenomes</taxon>
        <taxon>ecological metagenomes</taxon>
    </lineage>
</organism>
<proteinExistence type="predicted"/>
<evidence type="ECO:0008006" key="2">
    <source>
        <dbReference type="Google" id="ProtNLM"/>
    </source>
</evidence>
<name>A0A0F9AA49_9ZZZZ</name>
<comment type="caution">
    <text evidence="1">The sequence shown here is derived from an EMBL/GenBank/DDBJ whole genome shotgun (WGS) entry which is preliminary data.</text>
</comment>
<dbReference type="EMBL" id="LAZR01043751">
    <property type="protein sequence ID" value="KKL06335.1"/>
    <property type="molecule type" value="Genomic_DNA"/>
</dbReference>
<sequence length="84" mass="9695">LDFYHLLCYTSPVMKNLIEAIKHLQKTNHMSDGYLATILRLDRSTLSYVKSGEREIGVKFLSAVVNELPDLIPEVLLYLRDKED</sequence>
<evidence type="ECO:0000313" key="1">
    <source>
        <dbReference type="EMBL" id="KKL06335.1"/>
    </source>
</evidence>
<dbReference type="InterPro" id="IPR010982">
    <property type="entry name" value="Lambda_DNA-bd_dom_sf"/>
</dbReference>